<feature type="domain" description="Immunoglobulin" evidence="6">
    <location>
        <begin position="49"/>
        <end position="148"/>
    </location>
</feature>
<sequence>MGRRREGARMGPTSGFPARRSSWLAALLAASILSSCFLLTQAQDIHVTMEPSQPLEGQDVTLTPGGPPDFLVCTWYRGEEAGKKRIFTYIPSPNPMQQNGPASTGRETGGPGCSLHIRSLLLNDTGNYIVSKFMTDRTERGRAHVEVLE</sequence>
<dbReference type="Pfam" id="PF07686">
    <property type="entry name" value="V-set"/>
    <property type="match status" value="1"/>
</dbReference>
<reference evidence="8" key="1">
    <citation type="submission" date="2025-08" db="UniProtKB">
        <authorList>
            <consortium name="RefSeq"/>
        </authorList>
    </citation>
    <scope>IDENTIFICATION</scope>
    <source>
        <tissue evidence="8">Blood</tissue>
    </source>
</reference>
<proteinExistence type="inferred from homology"/>
<feature type="chain" id="PRO_5041738313" evidence="5">
    <location>
        <begin position="43"/>
        <end position="149"/>
    </location>
</feature>
<dbReference type="GeneID" id="129342867"/>
<dbReference type="Gene3D" id="2.60.40.10">
    <property type="entry name" value="Immunoglobulins"/>
    <property type="match status" value="1"/>
</dbReference>
<dbReference type="PANTHER" id="PTHR44427">
    <property type="entry name" value="CARCINOEMBRYONIC ANTIGEN-RELATED CELL ADHESION MOLECULE 19"/>
    <property type="match status" value="1"/>
</dbReference>
<protein>
    <submittedName>
        <fullName evidence="8">Carcinoembryonic antigen-related cell adhesion molecule 16-like</fullName>
    </submittedName>
</protein>
<keyword evidence="7" id="KW-1185">Reference proteome</keyword>
<dbReference type="InterPro" id="IPR013106">
    <property type="entry name" value="Ig_V-set"/>
</dbReference>
<dbReference type="InterPro" id="IPR036179">
    <property type="entry name" value="Ig-like_dom_sf"/>
</dbReference>
<evidence type="ECO:0000256" key="1">
    <source>
        <dbReference type="ARBA" id="ARBA00022729"/>
    </source>
</evidence>
<dbReference type="SUPFAM" id="SSF48726">
    <property type="entry name" value="Immunoglobulin"/>
    <property type="match status" value="1"/>
</dbReference>
<dbReference type="InterPro" id="IPR013783">
    <property type="entry name" value="Ig-like_fold"/>
</dbReference>
<accession>A0AA97LGT7</accession>
<dbReference type="Proteomes" id="UP001190640">
    <property type="component" value="Chromosome 15"/>
</dbReference>
<dbReference type="SMART" id="SM00409">
    <property type="entry name" value="IG"/>
    <property type="match status" value="1"/>
</dbReference>
<feature type="signal peptide" evidence="5">
    <location>
        <begin position="1"/>
        <end position="42"/>
    </location>
</feature>
<comment type="similarity">
    <text evidence="4">Belongs to the immunoglobulin superfamily. CEA family.</text>
</comment>
<evidence type="ECO:0000256" key="3">
    <source>
        <dbReference type="ARBA" id="ARBA00023319"/>
    </source>
</evidence>
<dbReference type="AlphaFoldDB" id="A0AA97LGT7"/>
<evidence type="ECO:0000313" key="7">
    <source>
        <dbReference type="Proteomes" id="UP001190640"/>
    </source>
</evidence>
<dbReference type="KEGG" id="emc:129342867"/>
<evidence type="ECO:0000259" key="6">
    <source>
        <dbReference type="SMART" id="SM00409"/>
    </source>
</evidence>
<dbReference type="InterPro" id="IPR050831">
    <property type="entry name" value="CEA_cell_adhesion"/>
</dbReference>
<keyword evidence="3" id="KW-0393">Immunoglobulin domain</keyword>
<keyword evidence="1 5" id="KW-0732">Signal</keyword>
<dbReference type="InterPro" id="IPR003599">
    <property type="entry name" value="Ig_sub"/>
</dbReference>
<dbReference type="RefSeq" id="XP_054854791.1">
    <property type="nucleotide sequence ID" value="XM_054998816.1"/>
</dbReference>
<evidence type="ECO:0000256" key="2">
    <source>
        <dbReference type="ARBA" id="ARBA00023180"/>
    </source>
</evidence>
<dbReference type="PANTHER" id="PTHR44427:SF1">
    <property type="entry name" value="CARCINOEMBRYONIC ANTIGEN-RELATED CELL ADHESION MOLECULE 1"/>
    <property type="match status" value="1"/>
</dbReference>
<gene>
    <name evidence="8" type="primary">LOC129342867</name>
</gene>
<keyword evidence="2" id="KW-0325">Glycoprotein</keyword>
<evidence type="ECO:0000256" key="4">
    <source>
        <dbReference type="ARBA" id="ARBA00038222"/>
    </source>
</evidence>
<organism evidence="7 8">
    <name type="scientific">Eublepharis macularius</name>
    <name type="common">Leopard gecko</name>
    <name type="synonym">Cyrtodactylus macularius</name>
    <dbReference type="NCBI Taxonomy" id="481883"/>
    <lineage>
        <taxon>Eukaryota</taxon>
        <taxon>Metazoa</taxon>
        <taxon>Chordata</taxon>
        <taxon>Craniata</taxon>
        <taxon>Vertebrata</taxon>
        <taxon>Euteleostomi</taxon>
        <taxon>Lepidosauria</taxon>
        <taxon>Squamata</taxon>
        <taxon>Bifurcata</taxon>
        <taxon>Gekkota</taxon>
        <taxon>Eublepharidae</taxon>
        <taxon>Eublepharinae</taxon>
        <taxon>Eublepharis</taxon>
    </lineage>
</organism>
<evidence type="ECO:0000313" key="8">
    <source>
        <dbReference type="RefSeq" id="XP_054854791.1"/>
    </source>
</evidence>
<name>A0AA97LGT7_EUBMA</name>
<evidence type="ECO:0000256" key="5">
    <source>
        <dbReference type="SAM" id="SignalP"/>
    </source>
</evidence>